<reference evidence="2" key="1">
    <citation type="submission" date="2009-10" db="EMBL/GenBank/DDBJ databases">
        <title>Diversity of trophic interactions inside an arsenic-rich microbial ecosystem.</title>
        <authorList>
            <person name="Bertin P.N."/>
            <person name="Heinrich-Salmeron A."/>
            <person name="Pelletier E."/>
            <person name="Goulhen-Chollet F."/>
            <person name="Arsene-Ploetze F."/>
            <person name="Gallien S."/>
            <person name="Calteau A."/>
            <person name="Vallenet D."/>
            <person name="Casiot C."/>
            <person name="Chane-Woon-Ming B."/>
            <person name="Giloteaux L."/>
            <person name="Barakat M."/>
            <person name="Bonnefoy V."/>
            <person name="Bruneel O."/>
            <person name="Chandler M."/>
            <person name="Cleiss J."/>
            <person name="Duran R."/>
            <person name="Elbaz-Poulichet F."/>
            <person name="Fonknechten N."/>
            <person name="Lauga B."/>
            <person name="Mornico D."/>
            <person name="Ortet P."/>
            <person name="Schaeffer C."/>
            <person name="Siguier P."/>
            <person name="Alexander Thil Smith A."/>
            <person name="Van Dorsselaer A."/>
            <person name="Weissenbach J."/>
            <person name="Medigue C."/>
            <person name="Le Paslier D."/>
        </authorList>
    </citation>
    <scope>NUCLEOTIDE SEQUENCE</scope>
</reference>
<evidence type="ECO:0000313" key="2">
    <source>
        <dbReference type="EMBL" id="CBI09122.1"/>
    </source>
</evidence>
<proteinExistence type="predicted"/>
<dbReference type="EMBL" id="CABQ01000322">
    <property type="protein sequence ID" value="CBI09122.1"/>
    <property type="molecule type" value="Genomic_DNA"/>
</dbReference>
<gene>
    <name evidence="2" type="ORF">CARN6_2676</name>
</gene>
<accession>E6QPF1</accession>
<keyword evidence="1" id="KW-0472">Membrane</keyword>
<dbReference type="AlphaFoldDB" id="E6QPF1"/>
<comment type="caution">
    <text evidence="2">The sequence shown here is derived from an EMBL/GenBank/DDBJ whole genome shotgun (WGS) entry which is preliminary data.</text>
</comment>
<organism evidence="2">
    <name type="scientific">mine drainage metagenome</name>
    <dbReference type="NCBI Taxonomy" id="410659"/>
    <lineage>
        <taxon>unclassified sequences</taxon>
        <taxon>metagenomes</taxon>
        <taxon>ecological metagenomes</taxon>
    </lineage>
</organism>
<sequence>MSIYAELIERFTEDGLSSAQQAEIDAIRLATRFDDDDTLWGVVLPIYFLSNRREQARVDQEALLRAIQNVSTGGVDADRLGKAVARHIDATEIEVPAPEIDPAKIAKAVARAAVPEIRGVIEIELSSRVLKLDADAAHAALRGAVSDTLFSWQVAAGVGAALLIAIAAYWWGGKQVEWRDQPVMAQMQSQIQQTRAEPVAPNRRR</sequence>
<keyword evidence="1" id="KW-0812">Transmembrane</keyword>
<keyword evidence="1" id="KW-1133">Transmembrane helix</keyword>
<name>E6QPF1_9ZZZZ</name>
<evidence type="ECO:0008006" key="3">
    <source>
        <dbReference type="Google" id="ProtNLM"/>
    </source>
</evidence>
<protein>
    <recommendedName>
        <fullName evidence="3">Transmembrane protein</fullName>
    </recommendedName>
</protein>
<evidence type="ECO:0000256" key="1">
    <source>
        <dbReference type="SAM" id="Phobius"/>
    </source>
</evidence>
<feature type="transmembrane region" description="Helical" evidence="1">
    <location>
        <begin position="150"/>
        <end position="171"/>
    </location>
</feature>